<evidence type="ECO:0000313" key="3">
    <source>
        <dbReference type="EMBL" id="OGZ69854.1"/>
    </source>
</evidence>
<dbReference type="SUPFAM" id="SSF51735">
    <property type="entry name" value="NAD(P)-binding Rossmann-fold domains"/>
    <property type="match status" value="1"/>
</dbReference>
<dbReference type="Proteomes" id="UP000178820">
    <property type="component" value="Unassembled WGS sequence"/>
</dbReference>
<name>A0A1G2I4V8_9BACT</name>
<dbReference type="AlphaFoldDB" id="A0A1G2I4V8"/>
<sequence length="314" mass="34925">MKKYLILGGAGFIASHLSEALLDQGNKVVIIDTLSVTLAPNLTTYKINIENAKKVASVFQKEKPDFVFHLAGAINLRRAITDPLFLKDLDFLSRTKIVLDACIKYNVKKIIFISSGGAIYENATIVPTKEDYNAHPTSLYGLANLAIEKYIEAYCVPTVHLVKGDKYYHLDFTIARVSNAYGPRQWQSGFVPAVIAKILNNERPVIYGTGNQTRDFIYIDDVIGLLIVLAEKGKNDIYNVGSGKEVSLNKVLKLTGELLGVNIKPVYKNSSIQETQRSAVDIKKIKKELGFIPKISMKEGLLKTIESFQKNEKP</sequence>
<dbReference type="PANTHER" id="PTHR43000">
    <property type="entry name" value="DTDP-D-GLUCOSE 4,6-DEHYDRATASE-RELATED"/>
    <property type="match status" value="1"/>
</dbReference>
<dbReference type="InterPro" id="IPR036291">
    <property type="entry name" value="NAD(P)-bd_dom_sf"/>
</dbReference>
<dbReference type="Pfam" id="PF01370">
    <property type="entry name" value="Epimerase"/>
    <property type="match status" value="1"/>
</dbReference>
<gene>
    <name evidence="3" type="ORF">A3D44_03070</name>
</gene>
<organism evidence="3 4">
    <name type="scientific">Candidatus Staskawiczbacteria bacterium RIFCSPHIGHO2_02_FULL_42_22</name>
    <dbReference type="NCBI Taxonomy" id="1802207"/>
    <lineage>
        <taxon>Bacteria</taxon>
        <taxon>Candidatus Staskawicziibacteriota</taxon>
    </lineage>
</organism>
<dbReference type="EMBL" id="MHOT01000001">
    <property type="protein sequence ID" value="OGZ69854.1"/>
    <property type="molecule type" value="Genomic_DNA"/>
</dbReference>
<comment type="similarity">
    <text evidence="1">Belongs to the NAD(P)-dependent epimerase/dehydratase family.</text>
</comment>
<dbReference type="InterPro" id="IPR001509">
    <property type="entry name" value="Epimerase_deHydtase"/>
</dbReference>
<reference evidence="3 4" key="1">
    <citation type="journal article" date="2016" name="Nat. Commun.">
        <title>Thousands of microbial genomes shed light on interconnected biogeochemical processes in an aquifer system.</title>
        <authorList>
            <person name="Anantharaman K."/>
            <person name="Brown C.T."/>
            <person name="Hug L.A."/>
            <person name="Sharon I."/>
            <person name="Castelle C.J."/>
            <person name="Probst A.J."/>
            <person name="Thomas B.C."/>
            <person name="Singh A."/>
            <person name="Wilkins M.J."/>
            <person name="Karaoz U."/>
            <person name="Brodie E.L."/>
            <person name="Williams K.H."/>
            <person name="Hubbard S.S."/>
            <person name="Banfield J.F."/>
        </authorList>
    </citation>
    <scope>NUCLEOTIDE SEQUENCE [LARGE SCALE GENOMIC DNA]</scope>
</reference>
<proteinExistence type="inferred from homology"/>
<dbReference type="Gene3D" id="3.40.50.720">
    <property type="entry name" value="NAD(P)-binding Rossmann-like Domain"/>
    <property type="match status" value="1"/>
</dbReference>
<dbReference type="STRING" id="1802207.A3D44_03070"/>
<evidence type="ECO:0000256" key="1">
    <source>
        <dbReference type="ARBA" id="ARBA00007637"/>
    </source>
</evidence>
<protein>
    <recommendedName>
        <fullName evidence="2">NAD-dependent epimerase/dehydratase domain-containing protein</fullName>
    </recommendedName>
</protein>
<evidence type="ECO:0000313" key="4">
    <source>
        <dbReference type="Proteomes" id="UP000178820"/>
    </source>
</evidence>
<comment type="caution">
    <text evidence="3">The sequence shown here is derived from an EMBL/GenBank/DDBJ whole genome shotgun (WGS) entry which is preliminary data.</text>
</comment>
<accession>A0A1G2I4V8</accession>
<dbReference type="PRINTS" id="PR01713">
    <property type="entry name" value="NUCEPIMERASE"/>
</dbReference>
<evidence type="ECO:0000259" key="2">
    <source>
        <dbReference type="Pfam" id="PF01370"/>
    </source>
</evidence>
<feature type="domain" description="NAD-dependent epimerase/dehydratase" evidence="2">
    <location>
        <begin position="5"/>
        <end position="241"/>
    </location>
</feature>